<dbReference type="EMBL" id="FOJB01000001">
    <property type="protein sequence ID" value="SEW10802.1"/>
    <property type="molecule type" value="Genomic_DNA"/>
</dbReference>
<evidence type="ECO:0000313" key="3">
    <source>
        <dbReference type="Proteomes" id="UP000199650"/>
    </source>
</evidence>
<feature type="transmembrane region" description="Helical" evidence="1">
    <location>
        <begin position="96"/>
        <end position="115"/>
    </location>
</feature>
<sequence>MTDVMTITPGIATHDDGQERQLKPAIKKGWRKRCPNCGTGKMFQGYLKVHDSCTVCGEELYHHRADDGPAYLTILVVGHLMAPLLHITYVNFVQEPMVLASIFTVGTVAASLYLLPRFKGFMVGFQWAKRMHGFAVKTGTEG</sequence>
<name>A0A1I0P9Q6_9RHOB</name>
<dbReference type="RefSeq" id="WP_245744672.1">
    <property type="nucleotide sequence ID" value="NZ_FOJB01000001.1"/>
</dbReference>
<evidence type="ECO:0000313" key="2">
    <source>
        <dbReference type="EMBL" id="SEW10802.1"/>
    </source>
</evidence>
<dbReference type="STRING" id="1173584.SAMN05444851_1448"/>
<evidence type="ECO:0000256" key="1">
    <source>
        <dbReference type="SAM" id="Phobius"/>
    </source>
</evidence>
<keyword evidence="1" id="KW-0812">Transmembrane</keyword>
<proteinExistence type="predicted"/>
<keyword evidence="1" id="KW-0472">Membrane</keyword>
<keyword evidence="1" id="KW-1133">Transmembrane helix</keyword>
<dbReference type="Pfam" id="PF06170">
    <property type="entry name" value="DUF983"/>
    <property type="match status" value="1"/>
</dbReference>
<reference evidence="2 3" key="1">
    <citation type="submission" date="2016-10" db="EMBL/GenBank/DDBJ databases">
        <authorList>
            <person name="de Groot N.N."/>
        </authorList>
    </citation>
    <scope>NUCLEOTIDE SEQUENCE [LARGE SCALE GENOMIC DNA]</scope>
    <source>
        <strain evidence="2 3">DSM 29439</strain>
    </source>
</reference>
<protein>
    <submittedName>
        <fullName evidence="2">Uncharacterized conserved protein, DUF983 family</fullName>
    </submittedName>
</protein>
<organism evidence="2 3">
    <name type="scientific">Aliiroseovarius sediminilitoris</name>
    <dbReference type="NCBI Taxonomy" id="1173584"/>
    <lineage>
        <taxon>Bacteria</taxon>
        <taxon>Pseudomonadati</taxon>
        <taxon>Pseudomonadota</taxon>
        <taxon>Alphaproteobacteria</taxon>
        <taxon>Rhodobacterales</taxon>
        <taxon>Paracoccaceae</taxon>
        <taxon>Aliiroseovarius</taxon>
    </lineage>
</organism>
<accession>A0A1I0P9Q6</accession>
<dbReference type="AlphaFoldDB" id="A0A1I0P9Q6"/>
<dbReference type="Proteomes" id="UP000199650">
    <property type="component" value="Unassembled WGS sequence"/>
</dbReference>
<feature type="transmembrane region" description="Helical" evidence="1">
    <location>
        <begin position="70"/>
        <end position="90"/>
    </location>
</feature>
<dbReference type="InterPro" id="IPR009325">
    <property type="entry name" value="DUF983"/>
</dbReference>
<gene>
    <name evidence="2" type="ORF">SAMN05444851_1448</name>
</gene>
<keyword evidence="3" id="KW-1185">Reference proteome</keyword>